<evidence type="ECO:0000313" key="3">
    <source>
        <dbReference type="Proteomes" id="UP000009168"/>
    </source>
</evidence>
<organism evidence="2 3">
    <name type="scientific">Tetrahymena thermophila (strain SB210)</name>
    <dbReference type="NCBI Taxonomy" id="312017"/>
    <lineage>
        <taxon>Eukaryota</taxon>
        <taxon>Sar</taxon>
        <taxon>Alveolata</taxon>
        <taxon>Ciliophora</taxon>
        <taxon>Intramacronucleata</taxon>
        <taxon>Oligohymenophorea</taxon>
        <taxon>Hymenostomatida</taxon>
        <taxon>Tetrahymenina</taxon>
        <taxon>Tetrahymenidae</taxon>
        <taxon>Tetrahymena</taxon>
    </lineage>
</organism>
<feature type="compositionally biased region" description="Low complexity" evidence="1">
    <location>
        <begin position="249"/>
        <end position="294"/>
    </location>
</feature>
<dbReference type="GeneID" id="7822822"/>
<dbReference type="Proteomes" id="UP000009168">
    <property type="component" value="Unassembled WGS sequence"/>
</dbReference>
<dbReference type="AlphaFoldDB" id="I7MH49"/>
<dbReference type="EMBL" id="GG662864">
    <property type="protein sequence ID" value="EAR86073.1"/>
    <property type="molecule type" value="Genomic_DNA"/>
</dbReference>
<evidence type="ECO:0000256" key="1">
    <source>
        <dbReference type="SAM" id="MobiDB-lite"/>
    </source>
</evidence>
<accession>I7MH49</accession>
<dbReference type="KEGG" id="tet:TTHERM_00548120"/>
<dbReference type="RefSeq" id="XP_976668.1">
    <property type="nucleotide sequence ID" value="XM_971575.1"/>
</dbReference>
<name>I7MH49_TETTS</name>
<evidence type="ECO:0000313" key="2">
    <source>
        <dbReference type="EMBL" id="EAR86073.1"/>
    </source>
</evidence>
<reference evidence="3" key="1">
    <citation type="journal article" date="2006" name="PLoS Biol.">
        <title>Macronuclear genome sequence of the ciliate Tetrahymena thermophila, a model eukaryote.</title>
        <authorList>
            <person name="Eisen J.A."/>
            <person name="Coyne R.S."/>
            <person name="Wu M."/>
            <person name="Wu D."/>
            <person name="Thiagarajan M."/>
            <person name="Wortman J.R."/>
            <person name="Badger J.H."/>
            <person name="Ren Q."/>
            <person name="Amedeo P."/>
            <person name="Jones K.M."/>
            <person name="Tallon L.J."/>
            <person name="Delcher A.L."/>
            <person name="Salzberg S.L."/>
            <person name="Silva J.C."/>
            <person name="Haas B.J."/>
            <person name="Majoros W.H."/>
            <person name="Farzad M."/>
            <person name="Carlton J.M."/>
            <person name="Smith R.K. Jr."/>
            <person name="Garg J."/>
            <person name="Pearlman R.E."/>
            <person name="Karrer K.M."/>
            <person name="Sun L."/>
            <person name="Manning G."/>
            <person name="Elde N.C."/>
            <person name="Turkewitz A.P."/>
            <person name="Asai D.J."/>
            <person name="Wilkes D.E."/>
            <person name="Wang Y."/>
            <person name="Cai H."/>
            <person name="Collins K."/>
            <person name="Stewart B.A."/>
            <person name="Lee S.R."/>
            <person name="Wilamowska K."/>
            <person name="Weinberg Z."/>
            <person name="Ruzzo W.L."/>
            <person name="Wloga D."/>
            <person name="Gaertig J."/>
            <person name="Frankel J."/>
            <person name="Tsao C.-C."/>
            <person name="Gorovsky M.A."/>
            <person name="Keeling P.J."/>
            <person name="Waller R.F."/>
            <person name="Patron N.J."/>
            <person name="Cherry J.M."/>
            <person name="Stover N.A."/>
            <person name="Krieger C.J."/>
            <person name="del Toro C."/>
            <person name="Ryder H.F."/>
            <person name="Williamson S.C."/>
            <person name="Barbeau R.A."/>
            <person name="Hamilton E.P."/>
            <person name="Orias E."/>
        </authorList>
    </citation>
    <scope>NUCLEOTIDE SEQUENCE [LARGE SCALE GENOMIC DNA]</scope>
    <source>
        <strain evidence="3">SB210</strain>
    </source>
</reference>
<protein>
    <submittedName>
        <fullName evidence="2">Phosphoribosylaminoimidazole synthetase protein</fullName>
    </submittedName>
</protein>
<gene>
    <name evidence="2" type="ORF">TTHERM_00548120</name>
</gene>
<feature type="region of interest" description="Disordered" evidence="1">
    <location>
        <begin position="249"/>
        <end position="319"/>
    </location>
</feature>
<sequence length="319" mass="36702">MFKKLMQSTFNKVSAPKLTSQFMKYHFAYLVGNVPPTEVFIRKEYVTQFEEGHGELEEGVWITVKSKKDRAFLFETLFTEYGALYDKLPISAFLWKKDVDFDNLLPLDHLQLWNCFSYDFTVVNKVNIASLRCEVLMKNGKTYPGQYLFTIDHTHSDPGILNTAWSEIPHEHKSFNIIKLDNGQFCAQPNNRIKWKQSSLIPVQTKSAKFFKVCEIDYQVEDTPKWSVADTSDYYYKENSEQKVIDEQNQTTVKQVETKTAATTTTTNTNSTNATTNNTTTNTQANNQQQGTQADQHKSRVRRVGQDVVNFAGDTSKPY</sequence>
<dbReference type="HOGENOM" id="CLU_872865_0_0_1"/>
<dbReference type="InParanoid" id="I7MH49"/>
<proteinExistence type="predicted"/>
<keyword evidence="3" id="KW-1185">Reference proteome</keyword>